<keyword evidence="2" id="KW-1185">Reference proteome</keyword>
<comment type="caution">
    <text evidence="1">The sequence shown here is derived from an EMBL/GenBank/DDBJ whole genome shotgun (WGS) entry which is preliminary data.</text>
</comment>
<evidence type="ECO:0000313" key="1">
    <source>
        <dbReference type="EMBL" id="GIQ86320.1"/>
    </source>
</evidence>
<protein>
    <submittedName>
        <fullName evidence="1">Uncharacterized protein</fullName>
    </submittedName>
</protein>
<gene>
    <name evidence="1" type="ORF">KIPB_008152</name>
</gene>
<dbReference type="Proteomes" id="UP000265618">
    <property type="component" value="Unassembled WGS sequence"/>
</dbReference>
<dbReference type="EMBL" id="BDIP01002454">
    <property type="protein sequence ID" value="GIQ86320.1"/>
    <property type="molecule type" value="Genomic_DNA"/>
</dbReference>
<proteinExistence type="predicted"/>
<organism evidence="1 2">
    <name type="scientific">Kipferlia bialata</name>
    <dbReference type="NCBI Taxonomy" id="797122"/>
    <lineage>
        <taxon>Eukaryota</taxon>
        <taxon>Metamonada</taxon>
        <taxon>Carpediemonas-like organisms</taxon>
        <taxon>Kipferlia</taxon>
    </lineage>
</organism>
<dbReference type="AlphaFoldDB" id="A0A9K3D2D7"/>
<evidence type="ECO:0000313" key="2">
    <source>
        <dbReference type="Proteomes" id="UP000265618"/>
    </source>
</evidence>
<name>A0A9K3D2D7_9EUKA</name>
<reference evidence="1 2" key="1">
    <citation type="journal article" date="2018" name="PLoS ONE">
        <title>The draft genome of Kipferlia bialata reveals reductive genome evolution in fornicate parasites.</title>
        <authorList>
            <person name="Tanifuji G."/>
            <person name="Takabayashi S."/>
            <person name="Kume K."/>
            <person name="Takagi M."/>
            <person name="Nakayama T."/>
            <person name="Kamikawa R."/>
            <person name="Inagaki Y."/>
            <person name="Hashimoto T."/>
        </authorList>
    </citation>
    <scope>NUCLEOTIDE SEQUENCE [LARGE SCALE GENOMIC DNA]</scope>
    <source>
        <strain evidence="1">NY0173</strain>
    </source>
</reference>
<accession>A0A9K3D2D7</accession>
<sequence length="101" mass="10889">MRETLQKLTQRAKALGEADLPTILGHMITYTPLAKKIGPQLAELQRFLSLFPLKQIPSEDCSSLHRSLSSLCTPFCATLNAISACAFDPVKALCTISKAGG</sequence>